<evidence type="ECO:0000313" key="4">
    <source>
        <dbReference type="EMBL" id="PNR49538.1"/>
    </source>
</evidence>
<reference evidence="4 6" key="1">
    <citation type="journal article" date="2008" name="Science">
        <title>The Physcomitrella genome reveals evolutionary insights into the conquest of land by plants.</title>
        <authorList>
            <person name="Rensing S."/>
            <person name="Lang D."/>
            <person name="Zimmer A."/>
            <person name="Terry A."/>
            <person name="Salamov A."/>
            <person name="Shapiro H."/>
            <person name="Nishiyama T."/>
            <person name="Perroud P.-F."/>
            <person name="Lindquist E."/>
            <person name="Kamisugi Y."/>
            <person name="Tanahashi T."/>
            <person name="Sakakibara K."/>
            <person name="Fujita T."/>
            <person name="Oishi K."/>
            <person name="Shin-I T."/>
            <person name="Kuroki Y."/>
            <person name="Toyoda A."/>
            <person name="Suzuki Y."/>
            <person name="Hashimoto A."/>
            <person name="Yamaguchi K."/>
            <person name="Sugano A."/>
            <person name="Kohara Y."/>
            <person name="Fujiyama A."/>
            <person name="Anterola A."/>
            <person name="Aoki S."/>
            <person name="Ashton N."/>
            <person name="Barbazuk W.B."/>
            <person name="Barker E."/>
            <person name="Bennetzen J."/>
            <person name="Bezanilla M."/>
            <person name="Blankenship R."/>
            <person name="Cho S.H."/>
            <person name="Dutcher S."/>
            <person name="Estelle M."/>
            <person name="Fawcett J.A."/>
            <person name="Gundlach H."/>
            <person name="Hanada K."/>
            <person name="Heyl A."/>
            <person name="Hicks K.A."/>
            <person name="Hugh J."/>
            <person name="Lohr M."/>
            <person name="Mayer K."/>
            <person name="Melkozernov A."/>
            <person name="Murata T."/>
            <person name="Nelson D."/>
            <person name="Pils B."/>
            <person name="Prigge M."/>
            <person name="Reiss B."/>
            <person name="Renner T."/>
            <person name="Rombauts S."/>
            <person name="Rushton P."/>
            <person name="Sanderfoot A."/>
            <person name="Schween G."/>
            <person name="Shiu S.-H."/>
            <person name="Stueber K."/>
            <person name="Theodoulou F.L."/>
            <person name="Tu H."/>
            <person name="Van de Peer Y."/>
            <person name="Verrier P.J."/>
            <person name="Waters E."/>
            <person name="Wood A."/>
            <person name="Yang L."/>
            <person name="Cove D."/>
            <person name="Cuming A."/>
            <person name="Hasebe M."/>
            <person name="Lucas S."/>
            <person name="Mishler D.B."/>
            <person name="Reski R."/>
            <person name="Grigoriev I."/>
            <person name="Quatrano R.S."/>
            <person name="Boore J.L."/>
        </authorList>
    </citation>
    <scope>NUCLEOTIDE SEQUENCE [LARGE SCALE GENOMIC DNA]</scope>
    <source>
        <strain evidence="5 6">cv. Gransden 2004</strain>
    </source>
</reference>
<reference evidence="4 6" key="2">
    <citation type="journal article" date="2018" name="Plant J.">
        <title>The Physcomitrella patens chromosome-scale assembly reveals moss genome structure and evolution.</title>
        <authorList>
            <person name="Lang D."/>
            <person name="Ullrich K.K."/>
            <person name="Murat F."/>
            <person name="Fuchs J."/>
            <person name="Jenkins J."/>
            <person name="Haas F.B."/>
            <person name="Piednoel M."/>
            <person name="Gundlach H."/>
            <person name="Van Bel M."/>
            <person name="Meyberg R."/>
            <person name="Vives C."/>
            <person name="Morata J."/>
            <person name="Symeonidi A."/>
            <person name="Hiss M."/>
            <person name="Muchero W."/>
            <person name="Kamisugi Y."/>
            <person name="Saleh O."/>
            <person name="Blanc G."/>
            <person name="Decker E.L."/>
            <person name="van Gessel N."/>
            <person name="Grimwood J."/>
            <person name="Hayes R.D."/>
            <person name="Graham S.W."/>
            <person name="Gunter L.E."/>
            <person name="McDaniel S.F."/>
            <person name="Hoernstein S.N.W."/>
            <person name="Larsson A."/>
            <person name="Li F.W."/>
            <person name="Perroud P.F."/>
            <person name="Phillips J."/>
            <person name="Ranjan P."/>
            <person name="Rokshar D.S."/>
            <person name="Rothfels C.J."/>
            <person name="Schneider L."/>
            <person name="Shu S."/>
            <person name="Stevenson D.W."/>
            <person name="Thummler F."/>
            <person name="Tillich M."/>
            <person name="Villarreal Aguilar J.C."/>
            <person name="Widiez T."/>
            <person name="Wong G.K."/>
            <person name="Wymore A."/>
            <person name="Zhang Y."/>
            <person name="Zimmer A.D."/>
            <person name="Quatrano R.S."/>
            <person name="Mayer K.F.X."/>
            <person name="Goodstein D."/>
            <person name="Casacuberta J.M."/>
            <person name="Vandepoele K."/>
            <person name="Reski R."/>
            <person name="Cuming A.C."/>
            <person name="Tuskan G.A."/>
            <person name="Maumus F."/>
            <person name="Salse J."/>
            <person name="Schmutz J."/>
            <person name="Rensing S.A."/>
        </authorList>
    </citation>
    <scope>NUCLEOTIDE SEQUENCE [LARGE SCALE GENOMIC DNA]</scope>
    <source>
        <strain evidence="5 6">cv. Gransden 2004</strain>
    </source>
</reference>
<evidence type="ECO:0000256" key="1">
    <source>
        <dbReference type="ARBA" id="ARBA00023242"/>
    </source>
</evidence>
<evidence type="ECO:0000313" key="6">
    <source>
        <dbReference type="Proteomes" id="UP000006727"/>
    </source>
</evidence>
<evidence type="ECO:0000313" key="5">
    <source>
        <dbReference type="EnsemblPlants" id="Pp3c8_12360V3.1"/>
    </source>
</evidence>
<dbReference type="GeneID" id="112285506"/>
<dbReference type="Pfam" id="PF08879">
    <property type="entry name" value="WRC"/>
    <property type="match status" value="1"/>
</dbReference>
<dbReference type="Gramene" id="Pp3c8_12360V3.3">
    <property type="protein sequence ID" value="Pp3c8_12360V3.3"/>
    <property type="gene ID" value="Pp3c8_12360"/>
</dbReference>
<dbReference type="Gramene" id="Pp3c8_12360V3.1">
    <property type="protein sequence ID" value="Pp3c8_12360V3.1"/>
    <property type="gene ID" value="Pp3c8_12360"/>
</dbReference>
<proteinExistence type="predicted"/>
<dbReference type="EMBL" id="ABEU02000008">
    <property type="protein sequence ID" value="PNR49538.1"/>
    <property type="molecule type" value="Genomic_DNA"/>
</dbReference>
<dbReference type="AlphaFoldDB" id="A0A2K1K6Z2"/>
<dbReference type="InterPro" id="IPR014977">
    <property type="entry name" value="WRC_dom"/>
</dbReference>
<name>A0A2K1K6Z2_PHYPA</name>
<dbReference type="RefSeq" id="XP_024382173.1">
    <property type="nucleotide sequence ID" value="XM_024526405.2"/>
</dbReference>
<dbReference type="PANTHER" id="PTHR34122:SF4">
    <property type="entry name" value="WRC DOMAIN-CONTAINING PROTEIN"/>
    <property type="match status" value="1"/>
</dbReference>
<feature type="domain" description="WRC" evidence="3">
    <location>
        <begin position="328"/>
        <end position="374"/>
    </location>
</feature>
<dbReference type="Proteomes" id="UP000006727">
    <property type="component" value="Chromosome 8"/>
</dbReference>
<evidence type="ECO:0000259" key="3">
    <source>
        <dbReference type="PROSITE" id="PS51667"/>
    </source>
</evidence>
<gene>
    <name evidence="5" type="primary">LOC112285506</name>
    <name evidence="4" type="ORF">PHYPA_011434</name>
</gene>
<organism evidence="4">
    <name type="scientific">Physcomitrium patens</name>
    <name type="common">Spreading-leaved earth moss</name>
    <name type="synonym">Physcomitrella patens</name>
    <dbReference type="NCBI Taxonomy" id="3218"/>
    <lineage>
        <taxon>Eukaryota</taxon>
        <taxon>Viridiplantae</taxon>
        <taxon>Streptophyta</taxon>
        <taxon>Embryophyta</taxon>
        <taxon>Bryophyta</taxon>
        <taxon>Bryophytina</taxon>
        <taxon>Bryopsida</taxon>
        <taxon>Funariidae</taxon>
        <taxon>Funariales</taxon>
        <taxon>Funariaceae</taxon>
        <taxon>Physcomitrium</taxon>
    </lineage>
</organism>
<dbReference type="PaxDb" id="3218-PP1S62_165V6.1"/>
<keyword evidence="1" id="KW-0539">Nucleus</keyword>
<dbReference type="EnsemblPlants" id="Pp3c8_12360V3.3">
    <property type="protein sequence ID" value="Pp3c8_12360V3.3"/>
    <property type="gene ID" value="Pp3c8_12360"/>
</dbReference>
<feature type="compositionally biased region" description="Polar residues" evidence="2">
    <location>
        <begin position="97"/>
        <end position="121"/>
    </location>
</feature>
<keyword evidence="6" id="KW-1185">Reference proteome</keyword>
<protein>
    <recommendedName>
        <fullName evidence="3">WRC domain-containing protein</fullName>
    </recommendedName>
</protein>
<sequence>MRIRKGHRCLPLPPADRSFLQEIPVNPEKEVCSNEDRKDDAKQALLRLVALAAAPVADIISGPQYLQEHANGSSVERTPGLDNDIEKTRVSADDNFNGHSSMQDTGIDSAVRNQTATPPRTKSVFTRHKPVFTAGTARSNTSTIEMEDKADLLLQSLRNFCSKSGITGVSACDAVAQMIEQGLPGSNDGDESLTVNVAKLFRDSSKFIEHEGRGRYFFPDFPAREENESLITGGSEFYGGEAVSSSDMIEAARQLQNLQQSYSNLLGSGFLELSESPSFHDGDHKTVKNTIEGLVGQSNVGRDHKHVTAINQRASSNVSRSQKVIRADQVEYQCKRDDGKGWRCSRPAEFGITMCKYHREQIWKSQSRRKRAKFDAELTVPAEISSFTYVANARAVPNAVTTAKDHCTFLDEELPYDERRQFVKAKSLKSLLSINGGQTKIY</sequence>
<evidence type="ECO:0000256" key="2">
    <source>
        <dbReference type="SAM" id="MobiDB-lite"/>
    </source>
</evidence>
<dbReference type="OrthoDB" id="787182at2759"/>
<dbReference type="PANTHER" id="PTHR34122">
    <property type="entry name" value="EXPRESSED PROTEIN-RELATED"/>
    <property type="match status" value="1"/>
</dbReference>
<dbReference type="PROSITE" id="PS51667">
    <property type="entry name" value="WRC"/>
    <property type="match status" value="1"/>
</dbReference>
<feature type="region of interest" description="Disordered" evidence="2">
    <location>
        <begin position="92"/>
        <end position="121"/>
    </location>
</feature>
<reference evidence="5" key="3">
    <citation type="submission" date="2020-12" db="UniProtKB">
        <authorList>
            <consortium name="EnsemblPlants"/>
        </authorList>
    </citation>
    <scope>IDENTIFICATION</scope>
</reference>
<dbReference type="EnsemblPlants" id="Pp3c8_12360V3.1">
    <property type="protein sequence ID" value="Pp3c8_12360V3.1"/>
    <property type="gene ID" value="Pp3c8_12360"/>
</dbReference>
<accession>A0A2K1K6Z2</accession>